<dbReference type="PANTHER" id="PTHR43019:SF23">
    <property type="entry name" value="PROTEASE DO-LIKE 5, CHLOROPLASTIC"/>
    <property type="match status" value="1"/>
</dbReference>
<evidence type="ECO:0000313" key="5">
    <source>
        <dbReference type="Proteomes" id="UP000612893"/>
    </source>
</evidence>
<evidence type="ECO:0000313" key="4">
    <source>
        <dbReference type="EMBL" id="MBJ7601306.1"/>
    </source>
</evidence>
<feature type="compositionally biased region" description="Pro residues" evidence="1">
    <location>
        <begin position="476"/>
        <end position="485"/>
    </location>
</feature>
<feature type="compositionally biased region" description="Pro residues" evidence="1">
    <location>
        <begin position="505"/>
        <end position="520"/>
    </location>
</feature>
<keyword evidence="3" id="KW-0732">Signal</keyword>
<keyword evidence="2" id="KW-1133">Transmembrane helix</keyword>
<protein>
    <submittedName>
        <fullName evidence="4">Trypsin-like peptidase domain-containing protein</fullName>
    </submittedName>
</protein>
<comment type="caution">
    <text evidence="4">The sequence shown here is derived from an EMBL/GenBank/DDBJ whole genome shotgun (WGS) entry which is preliminary data.</text>
</comment>
<accession>A0A934KDH4</accession>
<feature type="region of interest" description="Disordered" evidence="1">
    <location>
        <begin position="466"/>
        <end position="545"/>
    </location>
</feature>
<dbReference type="PANTHER" id="PTHR43019">
    <property type="entry name" value="SERINE ENDOPROTEASE DEGS"/>
    <property type="match status" value="1"/>
</dbReference>
<dbReference type="Proteomes" id="UP000612893">
    <property type="component" value="Unassembled WGS sequence"/>
</dbReference>
<keyword evidence="2" id="KW-0472">Membrane</keyword>
<sequence length="570" mass="59262">MLRSVSLKAAIAVLALPMLVAACGEASSAPLTPQNLFATSKPGTVLVLSDFKAHLTVPAAKLDDARLEFLKNKAVELILARQLANDRDAITAWLVDQVLSDPLSYFRPTTDVSQTAVELIGQGSGFVISPDGYVVTNAHVAAPDETELKQQLAANGLKDFVDRDVKDFLNSAGGQPSQALVDKVTKAVTTYDAHYLQITKLDKSFSVEVGAASASGKVSAQDITADVSAAGQQIPGKDVAVLKIERSNMPTVPLGDDSQVNTGDKVYVLGYPAAATFHPVLSEASQVEPTLTSGTVSAKKSASGGWPVLQIDAPITHGNSGGPVFDDHGRVIGIATFGTVDPSNGKEVQGFNFAVPISVAREFINKAGAKPQEGIVSQKYDDAISLYNKQWYSDALTEFQQVNSLSPGHPYVQEYITKSQTAIAQGKDRSNEKYTPFLLVGIPVVLILLGGAVALAVLRGRRARAATPGAGAMPGGYPPGSPGSPQPAGGDAMTSAPSQGWGGPPVVPPAQGPAPGPAQRPPDHGPNDPQIGFQPSPRASSEANSFCANCGNSVAGKAFCERCGKPANPV</sequence>
<dbReference type="InterPro" id="IPR043504">
    <property type="entry name" value="Peptidase_S1_PA_chymotrypsin"/>
</dbReference>
<dbReference type="EMBL" id="JAEKNR010000241">
    <property type="protein sequence ID" value="MBJ7601306.1"/>
    <property type="molecule type" value="Genomic_DNA"/>
</dbReference>
<organism evidence="4 5">
    <name type="scientific">Candidatus Nephthysia bennettiae</name>
    <dbReference type="NCBI Taxonomy" id="3127016"/>
    <lineage>
        <taxon>Bacteria</taxon>
        <taxon>Bacillati</taxon>
        <taxon>Candidatus Dormiibacterota</taxon>
        <taxon>Candidatus Dormibacteria</taxon>
        <taxon>Candidatus Dormibacterales</taxon>
        <taxon>Candidatus Dormibacteraceae</taxon>
        <taxon>Candidatus Nephthysia</taxon>
    </lineage>
</organism>
<keyword evidence="5" id="KW-1185">Reference proteome</keyword>
<gene>
    <name evidence="4" type="ORF">JF922_24935</name>
</gene>
<feature type="chain" id="PRO_5038109826" evidence="3">
    <location>
        <begin position="23"/>
        <end position="570"/>
    </location>
</feature>
<feature type="signal peptide" evidence="3">
    <location>
        <begin position="1"/>
        <end position="22"/>
    </location>
</feature>
<dbReference type="InterPro" id="IPR009003">
    <property type="entry name" value="Peptidase_S1_PA"/>
</dbReference>
<keyword evidence="2" id="KW-0812">Transmembrane</keyword>
<name>A0A934KDH4_9BACT</name>
<dbReference type="AlphaFoldDB" id="A0A934KDH4"/>
<feature type="transmembrane region" description="Helical" evidence="2">
    <location>
        <begin position="437"/>
        <end position="458"/>
    </location>
</feature>
<proteinExistence type="predicted"/>
<evidence type="ECO:0000256" key="1">
    <source>
        <dbReference type="SAM" id="MobiDB-lite"/>
    </source>
</evidence>
<dbReference type="RefSeq" id="WP_338205498.1">
    <property type="nucleotide sequence ID" value="NZ_JAEKNR010000241.1"/>
</dbReference>
<dbReference type="Gene3D" id="2.40.10.10">
    <property type="entry name" value="Trypsin-like serine proteases"/>
    <property type="match status" value="1"/>
</dbReference>
<dbReference type="PROSITE" id="PS51257">
    <property type="entry name" value="PROKAR_LIPOPROTEIN"/>
    <property type="match status" value="1"/>
</dbReference>
<dbReference type="Gene3D" id="2.40.10.120">
    <property type="match status" value="1"/>
</dbReference>
<dbReference type="Pfam" id="PF13365">
    <property type="entry name" value="Trypsin_2"/>
    <property type="match status" value="1"/>
</dbReference>
<reference evidence="4" key="1">
    <citation type="submission" date="2020-10" db="EMBL/GenBank/DDBJ databases">
        <title>Ca. Dormibacterota MAGs.</title>
        <authorList>
            <person name="Montgomery K."/>
        </authorList>
    </citation>
    <scope>NUCLEOTIDE SEQUENCE [LARGE SCALE GENOMIC DNA]</scope>
    <source>
        <strain evidence="4">SC8812_S17_10</strain>
    </source>
</reference>
<dbReference type="SUPFAM" id="SSF50494">
    <property type="entry name" value="Trypsin-like serine proteases"/>
    <property type="match status" value="1"/>
</dbReference>
<evidence type="ECO:0000256" key="3">
    <source>
        <dbReference type="SAM" id="SignalP"/>
    </source>
</evidence>
<evidence type="ECO:0000256" key="2">
    <source>
        <dbReference type="SAM" id="Phobius"/>
    </source>
</evidence>